<comment type="caution">
    <text evidence="1">The sequence shown here is derived from an EMBL/GenBank/DDBJ whole genome shotgun (WGS) entry which is preliminary data.</text>
</comment>
<dbReference type="Gene3D" id="3.80.10.10">
    <property type="entry name" value="Ribonuclease Inhibitor"/>
    <property type="match status" value="1"/>
</dbReference>
<sequence>MLTRFELASAGNHLMLKITKAKREIQENDPPLLLHLPPELLLVLVDASEFPLNTYILLLGLCHSTRVAVRGVPSTLSFALSADADPLLTAVTTPTAAALAALVRPCKNLVKLTLTDCNLPLCWSGRTEAACTAWVDEAFAGHDSLAVLDVPSPVAVLPALPSIVRHLHGLEEFHFGVDPYAILSRRVPGPQNLQLEKTFGELWKAFAEPLLAALGRELQLPMMPEVGAEDSAAISTFMGNLTSLRRLALGWAPPAFLRPLATHLTQLRLLSFLPGDLSTDEALADVGLCRLETLQLALAVYRPANINAYARLLAANRATLRSVTLQMGVAPPVLLGALDGLPQLANLTMILSGACSTGWSTSPCILTTPRTLAVRIASRRLRTLCFDVRRINLGRATLDLACPCLEELALPENAKEGQNLAQLIMDCPRLRCLEGLPGDPCVHRWTVTPHLLRVRGIAKRTKFASAWLPRLLAGSPRLRNLASAVHVKEPATMARLLGSESLCRLSLIAAVTVFPVRPNGRGHVRALRLPAQLERLEATIHWGDPQEGTVDLEVESPGLRSLTLLYLAPGEVRLTLRCPALAALHLDVPTFAALSELIGPGPAPPLLNIAIISHSLAPSKEGDPDFSAARLLDGLGAHLRCLSLRGSFPGWPQLAVAIGRLPRLAVLKLEDLTATGDLILTCPLLRRFTIQYVLFRSLVLDCPLLENLSGGWCLDSLKRFELTGPVPPHLRLDTDAARLAKRFPWMQQLPLA</sequence>
<dbReference type="EMBL" id="JAPMOS010000007">
    <property type="protein sequence ID" value="KAJ4461493.1"/>
    <property type="molecule type" value="Genomic_DNA"/>
</dbReference>
<dbReference type="InterPro" id="IPR032675">
    <property type="entry name" value="LRR_dom_sf"/>
</dbReference>
<accession>A0ABQ8UT39</accession>
<evidence type="ECO:0000313" key="1">
    <source>
        <dbReference type="EMBL" id="KAJ4461493.1"/>
    </source>
</evidence>
<protein>
    <submittedName>
        <fullName evidence="1">Uncharacterized protein</fullName>
    </submittedName>
</protein>
<organism evidence="1 2">
    <name type="scientific">Paratrimastix pyriformis</name>
    <dbReference type="NCBI Taxonomy" id="342808"/>
    <lineage>
        <taxon>Eukaryota</taxon>
        <taxon>Metamonada</taxon>
        <taxon>Preaxostyla</taxon>
        <taxon>Paratrimastigidae</taxon>
        <taxon>Paratrimastix</taxon>
    </lineage>
</organism>
<gene>
    <name evidence="1" type="ORF">PAPYR_2074</name>
</gene>
<proteinExistence type="predicted"/>
<dbReference type="SUPFAM" id="SSF52047">
    <property type="entry name" value="RNI-like"/>
    <property type="match status" value="1"/>
</dbReference>
<name>A0ABQ8UT39_9EUKA</name>
<evidence type="ECO:0000313" key="2">
    <source>
        <dbReference type="Proteomes" id="UP001141327"/>
    </source>
</evidence>
<reference evidence="1" key="1">
    <citation type="journal article" date="2022" name="bioRxiv">
        <title>Genomics of Preaxostyla Flagellates Illuminates Evolutionary Transitions and the Path Towards Mitochondrial Loss.</title>
        <authorList>
            <person name="Novak L.V.F."/>
            <person name="Treitli S.C."/>
            <person name="Pyrih J."/>
            <person name="Halakuc P."/>
            <person name="Pipaliya S.V."/>
            <person name="Vacek V."/>
            <person name="Brzon O."/>
            <person name="Soukal P."/>
            <person name="Eme L."/>
            <person name="Dacks J.B."/>
            <person name="Karnkowska A."/>
            <person name="Elias M."/>
            <person name="Hampl V."/>
        </authorList>
    </citation>
    <scope>NUCLEOTIDE SEQUENCE</scope>
    <source>
        <strain evidence="1">RCP-MX</strain>
    </source>
</reference>
<keyword evidence="2" id="KW-1185">Reference proteome</keyword>
<dbReference type="Proteomes" id="UP001141327">
    <property type="component" value="Unassembled WGS sequence"/>
</dbReference>